<reference evidence="2" key="1">
    <citation type="submission" date="2016-10" db="EMBL/GenBank/DDBJ databases">
        <authorList>
            <person name="Varghese N."/>
            <person name="Submissions S."/>
        </authorList>
    </citation>
    <scope>NUCLEOTIDE SEQUENCE [LARGE SCALE GENOMIC DNA]</scope>
    <source>
        <strain evidence="2">CGMCC 1.10121</strain>
    </source>
</reference>
<keyword evidence="2" id="KW-1185">Reference proteome</keyword>
<dbReference type="Proteomes" id="UP000199126">
    <property type="component" value="Unassembled WGS sequence"/>
</dbReference>
<dbReference type="RefSeq" id="WP_089827846.1">
    <property type="nucleotide sequence ID" value="NZ_FODV01000030.1"/>
</dbReference>
<organism evidence="1 2">
    <name type="scientific">Halogranum amylolyticum</name>
    <dbReference type="NCBI Taxonomy" id="660520"/>
    <lineage>
        <taxon>Archaea</taxon>
        <taxon>Methanobacteriati</taxon>
        <taxon>Methanobacteriota</taxon>
        <taxon>Stenosarchaea group</taxon>
        <taxon>Halobacteria</taxon>
        <taxon>Halobacteriales</taxon>
        <taxon>Haloferacaceae</taxon>
    </lineage>
</organism>
<accession>A0A1H8WH52</accession>
<evidence type="ECO:0000313" key="2">
    <source>
        <dbReference type="Proteomes" id="UP000199126"/>
    </source>
</evidence>
<dbReference type="EMBL" id="FODV01000030">
    <property type="protein sequence ID" value="SEP26995.1"/>
    <property type="molecule type" value="Genomic_DNA"/>
</dbReference>
<dbReference type="AlphaFoldDB" id="A0A1H8WH52"/>
<name>A0A1H8WH52_9EURY</name>
<sequence>MSVSLPTQIEALESRSPQHYGTLRRHLPLLRTALDDATRPYPTSRQLYDQLEDPPIPPHTFGRLLALLVDFGIIALYTERSSANRYDIRAYDAADLEELAALLA</sequence>
<protein>
    <submittedName>
        <fullName evidence="1">Uncharacterized protein</fullName>
    </submittedName>
</protein>
<dbReference type="OrthoDB" id="312711at2157"/>
<evidence type="ECO:0000313" key="1">
    <source>
        <dbReference type="EMBL" id="SEP26995.1"/>
    </source>
</evidence>
<gene>
    <name evidence="1" type="ORF">SAMN04487948_1303</name>
</gene>
<proteinExistence type="predicted"/>